<keyword evidence="3" id="KW-1185">Reference proteome</keyword>
<protein>
    <submittedName>
        <fullName evidence="2">Uncharacterized protein</fullName>
    </submittedName>
</protein>
<dbReference type="AlphaFoldDB" id="A0A8T1RY57"/>
<evidence type="ECO:0000256" key="1">
    <source>
        <dbReference type="SAM" id="SignalP"/>
    </source>
</evidence>
<evidence type="ECO:0000313" key="3">
    <source>
        <dbReference type="Proteomes" id="UP000765507"/>
    </source>
</evidence>
<sequence length="114" mass="12805">MDINCKLWGLCAELCLESLLNTVIAIGDAMQCLCLTQEHLAQGVSLINAVQYSGDPDLVLKKMTKLEDACLQCYIDCLICTKNYRTLLKKKTICKKSKRIKLENGEGTNVRYKT</sequence>
<comment type="caution">
    <text evidence="2">The sequence shown here is derived from an EMBL/GenBank/DDBJ whole genome shotgun (WGS) entry which is preliminary data.</text>
</comment>
<dbReference type="OrthoDB" id="10596817at2759"/>
<feature type="chain" id="PRO_5035877171" evidence="1">
    <location>
        <begin position="26"/>
        <end position="114"/>
    </location>
</feature>
<evidence type="ECO:0000313" key="2">
    <source>
        <dbReference type="EMBL" id="KAG6921285.1"/>
    </source>
</evidence>
<organism evidence="2 3">
    <name type="scientific">Chelydra serpentina</name>
    <name type="common">Snapping turtle</name>
    <name type="synonym">Testudo serpentina</name>
    <dbReference type="NCBI Taxonomy" id="8475"/>
    <lineage>
        <taxon>Eukaryota</taxon>
        <taxon>Metazoa</taxon>
        <taxon>Chordata</taxon>
        <taxon>Craniata</taxon>
        <taxon>Vertebrata</taxon>
        <taxon>Euteleostomi</taxon>
        <taxon>Archelosauria</taxon>
        <taxon>Testudinata</taxon>
        <taxon>Testudines</taxon>
        <taxon>Cryptodira</taxon>
        <taxon>Durocryptodira</taxon>
        <taxon>Americhelydia</taxon>
        <taxon>Chelydroidea</taxon>
        <taxon>Chelydridae</taxon>
        <taxon>Chelydra</taxon>
    </lineage>
</organism>
<gene>
    <name evidence="2" type="ORF">G0U57_008846</name>
</gene>
<accession>A0A8T1RY57</accession>
<reference evidence="2 3" key="1">
    <citation type="journal article" date="2020" name="G3 (Bethesda)">
        <title>Draft Genome of the Common Snapping Turtle, Chelydra serpentina, a Model for Phenotypic Plasticity in Reptiles.</title>
        <authorList>
            <person name="Das D."/>
            <person name="Singh S.K."/>
            <person name="Bierstedt J."/>
            <person name="Erickson A."/>
            <person name="Galli G.L.J."/>
            <person name="Crossley D.A. 2nd"/>
            <person name="Rhen T."/>
        </authorList>
    </citation>
    <scope>NUCLEOTIDE SEQUENCE [LARGE SCALE GENOMIC DNA]</scope>
    <source>
        <strain evidence="2">KW</strain>
    </source>
</reference>
<dbReference type="Proteomes" id="UP000765507">
    <property type="component" value="Unassembled WGS sequence"/>
</dbReference>
<feature type="signal peptide" evidence="1">
    <location>
        <begin position="1"/>
        <end position="25"/>
    </location>
</feature>
<dbReference type="EMBL" id="JAHGAV010002318">
    <property type="protein sequence ID" value="KAG6921285.1"/>
    <property type="molecule type" value="Genomic_DNA"/>
</dbReference>
<keyword evidence="1" id="KW-0732">Signal</keyword>
<proteinExistence type="predicted"/>
<name>A0A8T1RY57_CHESE</name>